<evidence type="ECO:0000313" key="1">
    <source>
        <dbReference type="EMBL" id="KAF2606791.1"/>
    </source>
</evidence>
<comment type="caution">
    <text evidence="1">The sequence shown here is derived from an EMBL/GenBank/DDBJ whole genome shotgun (WGS) entry which is preliminary data.</text>
</comment>
<proteinExistence type="predicted"/>
<dbReference type="Proteomes" id="UP000712281">
    <property type="component" value="Unassembled WGS sequence"/>
</dbReference>
<reference evidence="1" key="1">
    <citation type="submission" date="2019-12" db="EMBL/GenBank/DDBJ databases">
        <title>Genome sequencing and annotation of Brassica cretica.</title>
        <authorList>
            <person name="Studholme D.J."/>
            <person name="Sarris P.F."/>
        </authorList>
    </citation>
    <scope>NUCLEOTIDE SEQUENCE</scope>
    <source>
        <strain evidence="1">PFS-001/15</strain>
        <tissue evidence="1">Leaf</tissue>
    </source>
</reference>
<dbReference type="AlphaFoldDB" id="A0A8S9LLD7"/>
<gene>
    <name evidence="1" type="ORF">F2Q68_00044420</name>
</gene>
<name>A0A8S9LLD7_BRACR</name>
<sequence>MTTTNLTWMTVMDGDNLDEEWKAMVEEAMSVMTMRWKKMKLSLFFLVVVDSVVVP</sequence>
<organism evidence="1 2">
    <name type="scientific">Brassica cretica</name>
    <name type="common">Mustard</name>
    <dbReference type="NCBI Taxonomy" id="69181"/>
    <lineage>
        <taxon>Eukaryota</taxon>
        <taxon>Viridiplantae</taxon>
        <taxon>Streptophyta</taxon>
        <taxon>Embryophyta</taxon>
        <taxon>Tracheophyta</taxon>
        <taxon>Spermatophyta</taxon>
        <taxon>Magnoliopsida</taxon>
        <taxon>eudicotyledons</taxon>
        <taxon>Gunneridae</taxon>
        <taxon>Pentapetalae</taxon>
        <taxon>rosids</taxon>
        <taxon>malvids</taxon>
        <taxon>Brassicales</taxon>
        <taxon>Brassicaceae</taxon>
        <taxon>Brassiceae</taxon>
        <taxon>Brassica</taxon>
    </lineage>
</organism>
<accession>A0A8S9LLD7</accession>
<dbReference type="EMBL" id="QGKW02000276">
    <property type="protein sequence ID" value="KAF2606791.1"/>
    <property type="molecule type" value="Genomic_DNA"/>
</dbReference>
<evidence type="ECO:0000313" key="2">
    <source>
        <dbReference type="Proteomes" id="UP000712281"/>
    </source>
</evidence>
<protein>
    <submittedName>
        <fullName evidence="1">Uncharacterized protein</fullName>
    </submittedName>
</protein>